<evidence type="ECO:0000256" key="1">
    <source>
        <dbReference type="SAM" id="Phobius"/>
    </source>
</evidence>
<dbReference type="EMBL" id="CCFA01001393">
    <property type="protein sequence ID" value="CDR99650.1"/>
    <property type="molecule type" value="Genomic_DNA"/>
</dbReference>
<dbReference type="Proteomes" id="UP000242770">
    <property type="component" value="Unassembled WGS sequence"/>
</dbReference>
<proteinExistence type="predicted"/>
<keyword evidence="1" id="KW-0472">Membrane</keyword>
<feature type="transmembrane region" description="Helical" evidence="1">
    <location>
        <begin position="20"/>
        <end position="41"/>
    </location>
</feature>
<keyword evidence="1" id="KW-0812">Transmembrane</keyword>
<protein>
    <submittedName>
        <fullName evidence="2">Uncharacterized protein</fullName>
    </submittedName>
</protein>
<gene>
    <name evidence="2" type="primary">SSCI26200.1</name>
</gene>
<keyword evidence="3" id="KW-1185">Reference proteome</keyword>
<keyword evidence="1" id="KW-1133">Transmembrane helix</keyword>
<accession>A0A0F7RTD2</accession>
<evidence type="ECO:0000313" key="3">
    <source>
        <dbReference type="Proteomes" id="UP000242770"/>
    </source>
</evidence>
<sequence>MGDQMVGETIEAFNAALRNVWYLVVALTVAMILPFFLIKWLNLNKIGKERAQQAEAAKKEASKTQEEA</sequence>
<dbReference type="AlphaFoldDB" id="A0A0F7RTD2"/>
<name>A0A0F7RTD2_9BASI</name>
<reference evidence="3" key="1">
    <citation type="submission" date="2014-06" db="EMBL/GenBank/DDBJ databases">
        <authorList>
            <person name="Berkman P.J."/>
        </authorList>
    </citation>
    <scope>NUCLEOTIDE SEQUENCE [LARGE SCALE GENOMIC DNA]</scope>
</reference>
<organism evidence="2 3">
    <name type="scientific">Sporisorium scitamineum</name>
    <dbReference type="NCBI Taxonomy" id="49012"/>
    <lineage>
        <taxon>Eukaryota</taxon>
        <taxon>Fungi</taxon>
        <taxon>Dikarya</taxon>
        <taxon>Basidiomycota</taxon>
        <taxon>Ustilaginomycotina</taxon>
        <taxon>Ustilaginomycetes</taxon>
        <taxon>Ustilaginales</taxon>
        <taxon>Ustilaginaceae</taxon>
        <taxon>Sporisorium</taxon>
    </lineage>
</organism>
<evidence type="ECO:0000313" key="2">
    <source>
        <dbReference type="EMBL" id="CDR99650.1"/>
    </source>
</evidence>